<dbReference type="PATRIC" id="fig|408015.6.peg.1353"/>
<accession>A0A0F7FRK8</accession>
<dbReference type="Pfam" id="PF13471">
    <property type="entry name" value="Transglut_core3"/>
    <property type="match status" value="1"/>
</dbReference>
<dbReference type="EMBL" id="CP009922">
    <property type="protein sequence ID" value="AKG42705.1"/>
    <property type="molecule type" value="Genomic_DNA"/>
</dbReference>
<reference evidence="2" key="1">
    <citation type="submission" date="2019-08" db="EMBL/GenBank/DDBJ databases">
        <title>Complete genome sequence of a mangrove-derived Streptomyces xiamenensis.</title>
        <authorList>
            <person name="Xu J."/>
        </authorList>
    </citation>
    <scope>NUCLEOTIDE SEQUENCE</scope>
    <source>
        <strain evidence="2">318</strain>
    </source>
</reference>
<organism evidence="2 3">
    <name type="scientific">Streptomyces xiamenensis</name>
    <dbReference type="NCBI Taxonomy" id="408015"/>
    <lineage>
        <taxon>Bacteria</taxon>
        <taxon>Bacillati</taxon>
        <taxon>Actinomycetota</taxon>
        <taxon>Actinomycetes</taxon>
        <taxon>Kitasatosporales</taxon>
        <taxon>Streptomycetaceae</taxon>
        <taxon>Streptomyces</taxon>
    </lineage>
</organism>
<name>A0A0F7FRK8_9ACTN</name>
<dbReference type="InterPro" id="IPR032708">
    <property type="entry name" value="McjB_C"/>
</dbReference>
<feature type="domain" description="Microcin J25-processing protein McjB C-terminal" evidence="1">
    <location>
        <begin position="16"/>
        <end position="127"/>
    </location>
</feature>
<evidence type="ECO:0000313" key="3">
    <source>
        <dbReference type="Proteomes" id="UP000034034"/>
    </source>
</evidence>
<dbReference type="Proteomes" id="UP000034034">
    <property type="component" value="Chromosome"/>
</dbReference>
<dbReference type="KEGG" id="sxi:SXIM_13210"/>
<evidence type="ECO:0000259" key="1">
    <source>
        <dbReference type="Pfam" id="PF13471"/>
    </source>
</evidence>
<proteinExistence type="predicted"/>
<gene>
    <name evidence="2" type="ORF">SXIM_13210</name>
</gene>
<keyword evidence="3" id="KW-1185">Reference proteome</keyword>
<dbReference type="AlphaFoldDB" id="A0A0F7FRK8"/>
<protein>
    <recommendedName>
        <fullName evidence="1">Microcin J25-processing protein McjB C-terminal domain-containing protein</fullName>
    </recommendedName>
</protein>
<dbReference type="RefSeq" id="WP_030726272.1">
    <property type="nucleotide sequence ID" value="NZ_CP009922.3"/>
</dbReference>
<sequence>MTENGRPGPPHRALALLCAVAARPLARAGPYRIRRVLELLRRGARPATAEQVAAARHAVVTASARCAAARSCLPRSLATALLCRARGVWPTWCTGVRTEPFGAHAWVAVDGAPIGEPPHDTGYTPVITVPPLPRGP</sequence>
<evidence type="ECO:0000313" key="2">
    <source>
        <dbReference type="EMBL" id="AKG42705.1"/>
    </source>
</evidence>
<dbReference type="STRING" id="408015.SXIM_13210"/>
<dbReference type="NCBIfam" id="NF033537">
    <property type="entry name" value="lasso_biosyn_B2"/>
    <property type="match status" value="1"/>
</dbReference>
<dbReference type="HOGENOM" id="CLU_148708_0_0_11"/>
<dbReference type="InterPro" id="IPR053521">
    <property type="entry name" value="McjB-like"/>
</dbReference>